<dbReference type="GO" id="GO:0015081">
    <property type="term" value="F:sodium ion transmembrane transporter activity"/>
    <property type="evidence" value="ECO:0007669"/>
    <property type="project" value="InterPro"/>
</dbReference>
<reference evidence="7" key="1">
    <citation type="submission" date="2018-05" db="EMBL/GenBank/DDBJ databases">
        <authorList>
            <person name="Lanie J.A."/>
            <person name="Ng W.-L."/>
            <person name="Kazmierczak K.M."/>
            <person name="Andrzejewski T.M."/>
            <person name="Davidsen T.M."/>
            <person name="Wayne K.J."/>
            <person name="Tettelin H."/>
            <person name="Glass J.I."/>
            <person name="Rusch D."/>
            <person name="Podicherti R."/>
            <person name="Tsui H.-C.T."/>
            <person name="Winkler M.E."/>
        </authorList>
    </citation>
    <scope>NUCLEOTIDE SEQUENCE</scope>
</reference>
<keyword evidence="3 6" id="KW-0812">Transmembrane</keyword>
<evidence type="ECO:0000256" key="3">
    <source>
        <dbReference type="ARBA" id="ARBA00022692"/>
    </source>
</evidence>
<evidence type="ECO:0008006" key="8">
    <source>
        <dbReference type="Google" id="ProtNLM"/>
    </source>
</evidence>
<organism evidence="7">
    <name type="scientific">marine metagenome</name>
    <dbReference type="NCBI Taxonomy" id="408172"/>
    <lineage>
        <taxon>unclassified sequences</taxon>
        <taxon>metagenomes</taxon>
        <taxon>ecological metagenomes</taxon>
    </lineage>
</organism>
<name>A0A382KAM6_9ZZZZ</name>
<dbReference type="Pfam" id="PF04277">
    <property type="entry name" value="OAD_gamma"/>
    <property type="match status" value="1"/>
</dbReference>
<evidence type="ECO:0000256" key="2">
    <source>
        <dbReference type="ARBA" id="ARBA00022475"/>
    </source>
</evidence>
<evidence type="ECO:0000256" key="5">
    <source>
        <dbReference type="ARBA" id="ARBA00023136"/>
    </source>
</evidence>
<comment type="subcellular location">
    <subcellularLocation>
        <location evidence="1">Cell membrane</location>
    </subcellularLocation>
</comment>
<dbReference type="GO" id="GO:0005886">
    <property type="term" value="C:plasma membrane"/>
    <property type="evidence" value="ECO:0007669"/>
    <property type="project" value="UniProtKB-SubCell"/>
</dbReference>
<keyword evidence="5 6" id="KW-0472">Membrane</keyword>
<dbReference type="AlphaFoldDB" id="A0A382KAM6"/>
<dbReference type="InterPro" id="IPR005899">
    <property type="entry name" value="Na_pump_deCOase"/>
</dbReference>
<evidence type="ECO:0000256" key="6">
    <source>
        <dbReference type="SAM" id="Phobius"/>
    </source>
</evidence>
<feature type="transmembrane region" description="Helical" evidence="6">
    <location>
        <begin position="6"/>
        <end position="30"/>
    </location>
</feature>
<proteinExistence type="predicted"/>
<accession>A0A382KAM6</accession>
<protein>
    <recommendedName>
        <fullName evidence="8">Oxaloacetate decarboxylase gamma chain</fullName>
    </recommendedName>
</protein>
<keyword evidence="2" id="KW-1003">Cell membrane</keyword>
<gene>
    <name evidence="7" type="ORF">METZ01_LOCUS274848</name>
</gene>
<dbReference type="GO" id="GO:0036376">
    <property type="term" value="P:sodium ion export across plasma membrane"/>
    <property type="evidence" value="ECO:0007669"/>
    <property type="project" value="InterPro"/>
</dbReference>
<dbReference type="EMBL" id="UINC01079721">
    <property type="protein sequence ID" value="SVC21994.1"/>
    <property type="molecule type" value="Genomic_DNA"/>
</dbReference>
<evidence type="ECO:0000256" key="4">
    <source>
        <dbReference type="ARBA" id="ARBA00022989"/>
    </source>
</evidence>
<evidence type="ECO:0000313" key="7">
    <source>
        <dbReference type="EMBL" id="SVC21994.1"/>
    </source>
</evidence>
<keyword evidence="4 6" id="KW-1133">Transmembrane helix</keyword>
<evidence type="ECO:0000256" key="1">
    <source>
        <dbReference type="ARBA" id="ARBA00004236"/>
    </source>
</evidence>
<sequence>MLNTAVNLTIFGIVISFLLLAILIFFIVIIKYFDKKLNNSKGEKQDSNYDKALAASVAVSLVESELEHYKSV</sequence>